<feature type="binding site" evidence="9">
    <location>
        <position position="101"/>
    </location>
    <ligand>
        <name>L-glutamine</name>
        <dbReference type="ChEBI" id="CHEBI:58359"/>
    </ligand>
</feature>
<dbReference type="InterPro" id="IPR006426">
    <property type="entry name" value="Asn_synth_AEB"/>
</dbReference>
<evidence type="ECO:0000313" key="13">
    <source>
        <dbReference type="Proteomes" id="UP000262379"/>
    </source>
</evidence>
<protein>
    <recommendedName>
        <fullName evidence="3">asparagine synthase (glutamine-hydrolyzing)</fullName>
        <ecNumber evidence="3">6.3.5.4</ecNumber>
    </recommendedName>
</protein>
<dbReference type="GO" id="GO:0004066">
    <property type="term" value="F:asparagine synthase (glutamine-hydrolyzing) activity"/>
    <property type="evidence" value="ECO:0007669"/>
    <property type="project" value="UniProtKB-EC"/>
</dbReference>
<dbReference type="GO" id="GO:0006529">
    <property type="term" value="P:asparagine biosynthetic process"/>
    <property type="evidence" value="ECO:0007669"/>
    <property type="project" value="UniProtKB-KW"/>
</dbReference>
<dbReference type="Pfam" id="PF00733">
    <property type="entry name" value="Asn_synthase"/>
    <property type="match status" value="1"/>
</dbReference>
<dbReference type="RefSeq" id="WP_116625672.1">
    <property type="nucleotide sequence ID" value="NZ_QURN01000021.1"/>
</dbReference>
<name>A0A371X421_9HYPH</name>
<evidence type="ECO:0000256" key="3">
    <source>
        <dbReference type="ARBA" id="ARBA00012737"/>
    </source>
</evidence>
<dbReference type="AlphaFoldDB" id="A0A371X421"/>
<accession>A0A371X421</accession>
<dbReference type="EC" id="6.3.5.4" evidence="3"/>
<evidence type="ECO:0000313" key="12">
    <source>
        <dbReference type="EMBL" id="RFC63971.1"/>
    </source>
</evidence>
<keyword evidence="13" id="KW-1185">Reference proteome</keyword>
<dbReference type="InterPro" id="IPR051786">
    <property type="entry name" value="ASN_synthetase/amidase"/>
</dbReference>
<dbReference type="InterPro" id="IPR001962">
    <property type="entry name" value="Asn_synthase"/>
</dbReference>
<keyword evidence="12" id="KW-0436">Ligase</keyword>
<keyword evidence="4 9" id="KW-0547">Nucleotide-binding</keyword>
<dbReference type="EMBL" id="QURN01000021">
    <property type="protein sequence ID" value="RFC63971.1"/>
    <property type="molecule type" value="Genomic_DNA"/>
</dbReference>
<evidence type="ECO:0000256" key="6">
    <source>
        <dbReference type="ARBA" id="ARBA00022962"/>
    </source>
</evidence>
<comment type="caution">
    <text evidence="12">The sequence shown here is derived from an EMBL/GenBank/DDBJ whole genome shotgun (WGS) entry which is preliminary data.</text>
</comment>
<gene>
    <name evidence="12" type="primary">asnB</name>
    <name evidence="12" type="ORF">DY251_20020</name>
</gene>
<dbReference type="SUPFAM" id="SSF52402">
    <property type="entry name" value="Adenine nucleotide alpha hydrolases-like"/>
    <property type="match status" value="1"/>
</dbReference>
<dbReference type="PROSITE" id="PS51278">
    <property type="entry name" value="GATASE_TYPE_2"/>
    <property type="match status" value="1"/>
</dbReference>
<dbReference type="InterPro" id="IPR017932">
    <property type="entry name" value="GATase_2_dom"/>
</dbReference>
<evidence type="ECO:0000256" key="2">
    <source>
        <dbReference type="ARBA" id="ARBA00005752"/>
    </source>
</evidence>
<feature type="active site" description="For GATase activity" evidence="8">
    <location>
        <position position="2"/>
    </location>
</feature>
<evidence type="ECO:0000256" key="5">
    <source>
        <dbReference type="ARBA" id="ARBA00022840"/>
    </source>
</evidence>
<comment type="catalytic activity">
    <reaction evidence="7">
        <text>L-aspartate + L-glutamine + ATP + H2O = L-asparagine + L-glutamate + AMP + diphosphate + H(+)</text>
        <dbReference type="Rhea" id="RHEA:12228"/>
        <dbReference type="ChEBI" id="CHEBI:15377"/>
        <dbReference type="ChEBI" id="CHEBI:15378"/>
        <dbReference type="ChEBI" id="CHEBI:29985"/>
        <dbReference type="ChEBI" id="CHEBI:29991"/>
        <dbReference type="ChEBI" id="CHEBI:30616"/>
        <dbReference type="ChEBI" id="CHEBI:33019"/>
        <dbReference type="ChEBI" id="CHEBI:58048"/>
        <dbReference type="ChEBI" id="CHEBI:58359"/>
        <dbReference type="ChEBI" id="CHEBI:456215"/>
        <dbReference type="EC" id="6.3.5.4"/>
    </reaction>
</comment>
<dbReference type="PANTHER" id="PTHR43284:SF1">
    <property type="entry name" value="ASPARAGINE SYNTHETASE"/>
    <property type="match status" value="1"/>
</dbReference>
<sequence>MCGIAGWMGPPSEVGLLEKMTDVVRHRGPNGEGHIILPLSSGNIAALGHRRLSIIDLAGGAQPMASHDGRYTIVYNGEIYNYIEIRDELVSRGAHFETRSDTEVILEAWRAWGADALVRFRGMFAFALYDSVERSVVLARDQFGKKPLFVHDGKVGSSRCLVFGSEISALLVHPSVKPELDVDTLFQYLCQRYAPGPFTFFKGITKLPPGSYMVWKNGEIETHRYWTAPEETAANIAEIDDPVGAFRQIFDEAVRIRLRADVPVGAFLSSGLDSTAIVASLAHLGAQDVHTFSVGFRNDPESELPAAAETAKILGTRHTSLEIEANKLTELLPMLSKHRGAPISETADLPIYLMSMEASKSVRVVLSGEGSDEMFAGYPKHLVERYLGGLPQPGLLNVAGRAMLAATSVFPASGRRLNLAARAMSAKSFDERMVRWFGAITAAEREELWIGPNVSRPAERRPFQAANGTSSLRRVLHFDQTSWLPDNLLERMDVMTMAASIEGRTPFMDVKLAEFAATLPDHWRIGGRVTKRIVRTALASRIPAEVLSRPKNGFKMPVTYWFRNNLREPARDLLLASDSVSGQFLDRKIVGRFLEEHASGRKNHDKTLWALFALETFLREFF</sequence>
<dbReference type="Gene3D" id="3.40.50.620">
    <property type="entry name" value="HUPs"/>
    <property type="match status" value="1"/>
</dbReference>
<feature type="site" description="Important for beta-aspartyl-AMP intermediate formation" evidence="10">
    <location>
        <position position="369"/>
    </location>
</feature>
<comment type="pathway">
    <text evidence="1">Amino-acid biosynthesis; L-asparagine biosynthesis; L-asparagine from L-aspartate (L-Gln route): step 1/1.</text>
</comment>
<dbReference type="InterPro" id="IPR033738">
    <property type="entry name" value="AsnB_N"/>
</dbReference>
<feature type="binding site" evidence="9">
    <location>
        <begin position="367"/>
        <end position="368"/>
    </location>
    <ligand>
        <name>ATP</name>
        <dbReference type="ChEBI" id="CHEBI:30616"/>
    </ligand>
</feature>
<evidence type="ECO:0000256" key="8">
    <source>
        <dbReference type="PIRSR" id="PIRSR001589-1"/>
    </source>
</evidence>
<dbReference type="PIRSF" id="PIRSF001589">
    <property type="entry name" value="Asn_synthetase_glu-h"/>
    <property type="match status" value="1"/>
</dbReference>
<feature type="domain" description="Glutamine amidotransferase type-2" evidence="11">
    <location>
        <begin position="2"/>
        <end position="218"/>
    </location>
</feature>
<feature type="binding site" evidence="9">
    <location>
        <position position="294"/>
    </location>
    <ligand>
        <name>ATP</name>
        <dbReference type="ChEBI" id="CHEBI:30616"/>
    </ligand>
</feature>
<evidence type="ECO:0000256" key="9">
    <source>
        <dbReference type="PIRSR" id="PIRSR001589-2"/>
    </source>
</evidence>
<evidence type="ECO:0000256" key="1">
    <source>
        <dbReference type="ARBA" id="ARBA00005187"/>
    </source>
</evidence>
<organism evidence="12 13">
    <name type="scientific">Mesorhizobium denitrificans</name>
    <dbReference type="NCBI Taxonomy" id="2294114"/>
    <lineage>
        <taxon>Bacteria</taxon>
        <taxon>Pseudomonadati</taxon>
        <taxon>Pseudomonadota</taxon>
        <taxon>Alphaproteobacteria</taxon>
        <taxon>Hyphomicrobiales</taxon>
        <taxon>Phyllobacteriaceae</taxon>
        <taxon>Mesorhizobium</taxon>
    </lineage>
</organism>
<dbReference type="InterPro" id="IPR029055">
    <property type="entry name" value="Ntn_hydrolases_N"/>
</dbReference>
<dbReference type="SUPFAM" id="SSF56235">
    <property type="entry name" value="N-terminal nucleophile aminohydrolases (Ntn hydrolases)"/>
    <property type="match status" value="1"/>
</dbReference>
<keyword evidence="8" id="KW-0028">Amino-acid biosynthesis</keyword>
<dbReference type="Pfam" id="PF13537">
    <property type="entry name" value="GATase_7"/>
    <property type="match status" value="1"/>
</dbReference>
<evidence type="ECO:0000256" key="10">
    <source>
        <dbReference type="PIRSR" id="PIRSR001589-3"/>
    </source>
</evidence>
<keyword evidence="8" id="KW-0061">Asparagine biosynthesis</keyword>
<comment type="similarity">
    <text evidence="2">Belongs to the asparagine synthetase family.</text>
</comment>
<evidence type="ECO:0000259" key="11">
    <source>
        <dbReference type="PROSITE" id="PS51278"/>
    </source>
</evidence>
<dbReference type="InterPro" id="IPR014729">
    <property type="entry name" value="Rossmann-like_a/b/a_fold"/>
</dbReference>
<dbReference type="NCBIfam" id="TIGR01536">
    <property type="entry name" value="asn_synth_AEB"/>
    <property type="match status" value="1"/>
</dbReference>
<evidence type="ECO:0000256" key="7">
    <source>
        <dbReference type="ARBA" id="ARBA00048741"/>
    </source>
</evidence>
<dbReference type="GO" id="GO:0005829">
    <property type="term" value="C:cytosol"/>
    <property type="evidence" value="ECO:0007669"/>
    <property type="project" value="TreeGrafter"/>
</dbReference>
<evidence type="ECO:0000256" key="4">
    <source>
        <dbReference type="ARBA" id="ARBA00022741"/>
    </source>
</evidence>
<dbReference type="GO" id="GO:0005524">
    <property type="term" value="F:ATP binding"/>
    <property type="evidence" value="ECO:0007669"/>
    <property type="project" value="UniProtKB-KW"/>
</dbReference>
<dbReference type="Proteomes" id="UP000262379">
    <property type="component" value="Unassembled WGS sequence"/>
</dbReference>
<keyword evidence="6 8" id="KW-0315">Glutamine amidotransferase</keyword>
<proteinExistence type="inferred from homology"/>
<keyword evidence="5 9" id="KW-0067">ATP-binding</keyword>
<dbReference type="Gene3D" id="3.60.20.10">
    <property type="entry name" value="Glutamine Phosphoribosylpyrophosphate, subunit 1, domain 1"/>
    <property type="match status" value="1"/>
</dbReference>
<reference evidence="13" key="1">
    <citation type="submission" date="2018-08" db="EMBL/GenBank/DDBJ databases">
        <authorList>
            <person name="Im W.T."/>
        </authorList>
    </citation>
    <scope>NUCLEOTIDE SEQUENCE [LARGE SCALE GENOMIC DNA]</scope>
    <source>
        <strain evidence="13">LA-28</strain>
    </source>
</reference>
<dbReference type="CDD" id="cd01991">
    <property type="entry name" value="Asn_synthase_B_C"/>
    <property type="match status" value="1"/>
</dbReference>
<dbReference type="PANTHER" id="PTHR43284">
    <property type="entry name" value="ASPARAGINE SYNTHETASE (GLUTAMINE-HYDROLYZING)"/>
    <property type="match status" value="1"/>
</dbReference>
<dbReference type="CDD" id="cd00712">
    <property type="entry name" value="AsnB"/>
    <property type="match status" value="1"/>
</dbReference>